<keyword evidence="3" id="KW-1185">Reference proteome</keyword>
<dbReference type="PANTHER" id="PTHR34610">
    <property type="entry name" value="SSL7007 PROTEIN"/>
    <property type="match status" value="1"/>
</dbReference>
<dbReference type="Proteomes" id="UP001480973">
    <property type="component" value="Unassembled WGS sequence"/>
</dbReference>
<comment type="caution">
    <text evidence="2">The sequence shown here is derived from an EMBL/GenBank/DDBJ whole genome shotgun (WGS) entry which is preliminary data.</text>
</comment>
<dbReference type="InterPro" id="IPR002850">
    <property type="entry name" value="PIN_toxin-like"/>
</dbReference>
<name>A0ABV1GKV0_9FIRM</name>
<dbReference type="InterPro" id="IPR002716">
    <property type="entry name" value="PIN_dom"/>
</dbReference>
<feature type="domain" description="PIN" evidence="1">
    <location>
        <begin position="1"/>
        <end position="113"/>
    </location>
</feature>
<proteinExistence type="predicted"/>
<dbReference type="CDD" id="cd09854">
    <property type="entry name" value="PIN_VapC-like"/>
    <property type="match status" value="1"/>
</dbReference>
<protein>
    <submittedName>
        <fullName evidence="2">Toxin-antitoxin system toxin component, PIN family</fullName>
    </submittedName>
</protein>
<dbReference type="Gene3D" id="3.40.50.1010">
    <property type="entry name" value="5'-nuclease"/>
    <property type="match status" value="1"/>
</dbReference>
<dbReference type="InterPro" id="IPR029060">
    <property type="entry name" value="PIN-like_dom_sf"/>
</dbReference>
<dbReference type="EMBL" id="JBBMES010000002">
    <property type="protein sequence ID" value="MEQ2534112.1"/>
    <property type="molecule type" value="Genomic_DNA"/>
</dbReference>
<gene>
    <name evidence="2" type="ORF">WMO38_03180</name>
</gene>
<evidence type="ECO:0000259" key="1">
    <source>
        <dbReference type="SMART" id="SM00670"/>
    </source>
</evidence>
<organism evidence="2 3">
    <name type="scientific">Lachnospira intestinalis</name>
    <dbReference type="NCBI Taxonomy" id="3133158"/>
    <lineage>
        <taxon>Bacteria</taxon>
        <taxon>Bacillati</taxon>
        <taxon>Bacillota</taxon>
        <taxon>Clostridia</taxon>
        <taxon>Lachnospirales</taxon>
        <taxon>Lachnospiraceae</taxon>
        <taxon>Lachnospira</taxon>
    </lineage>
</organism>
<evidence type="ECO:0000313" key="3">
    <source>
        <dbReference type="Proteomes" id="UP001480973"/>
    </source>
</evidence>
<evidence type="ECO:0000313" key="2">
    <source>
        <dbReference type="EMBL" id="MEQ2534112.1"/>
    </source>
</evidence>
<dbReference type="SMART" id="SM00670">
    <property type="entry name" value="PINc"/>
    <property type="match status" value="1"/>
</dbReference>
<dbReference type="Pfam" id="PF13470">
    <property type="entry name" value="PIN_3"/>
    <property type="match status" value="1"/>
</dbReference>
<dbReference type="NCBIfam" id="TIGR00305">
    <property type="entry name" value="putative toxin-antitoxin system toxin component, PIN family"/>
    <property type="match status" value="1"/>
</dbReference>
<dbReference type="PANTHER" id="PTHR34610:SF3">
    <property type="entry name" value="SSL7007 PROTEIN"/>
    <property type="match status" value="1"/>
</dbReference>
<accession>A0ABV1GKV0</accession>
<reference evidence="2 3" key="1">
    <citation type="submission" date="2024-03" db="EMBL/GenBank/DDBJ databases">
        <title>Human intestinal bacterial collection.</title>
        <authorList>
            <person name="Pauvert C."/>
            <person name="Hitch T.C.A."/>
            <person name="Clavel T."/>
        </authorList>
    </citation>
    <scope>NUCLEOTIDE SEQUENCE [LARGE SCALE GENOMIC DNA]</scope>
    <source>
        <strain evidence="2 3">CLA-JM-H10</strain>
    </source>
</reference>
<dbReference type="SUPFAM" id="SSF88723">
    <property type="entry name" value="PIN domain-like"/>
    <property type="match status" value="1"/>
</dbReference>
<sequence length="132" mass="15339">MRIMLDTNVLISVLLFPGAKMNAMMNYIFTHHQLVLSSYVVDELKSVIRRKFPSKELAINKLLMMMSFEYVYTPETIESGLFDIRDVKDYPVLYTAIIEDVDILVTGDKDFSDIDVEKPEIMSPAQFMERFL</sequence>